<dbReference type="KEGG" id="oac:Oscil6304_2547"/>
<gene>
    <name evidence="2" type="ORF">Oscil6304_2547</name>
</gene>
<evidence type="ECO:0000259" key="1">
    <source>
        <dbReference type="SMART" id="SM00966"/>
    </source>
</evidence>
<reference evidence="2 3" key="1">
    <citation type="submission" date="2012-06" db="EMBL/GenBank/DDBJ databases">
        <title>Finished chromosome of genome of Oscillatoria acuminata PCC 6304.</title>
        <authorList>
            <consortium name="US DOE Joint Genome Institute"/>
            <person name="Gugger M."/>
            <person name="Coursin T."/>
            <person name="Rippka R."/>
            <person name="Tandeau De Marsac N."/>
            <person name="Huntemann M."/>
            <person name="Wei C.-L."/>
            <person name="Han J."/>
            <person name="Detter J.C."/>
            <person name="Han C."/>
            <person name="Tapia R."/>
            <person name="Davenport K."/>
            <person name="Daligault H."/>
            <person name="Erkkila T."/>
            <person name="Gu W."/>
            <person name="Munk A.C.C."/>
            <person name="Teshima H."/>
            <person name="Xu Y."/>
            <person name="Chain P."/>
            <person name="Chen A."/>
            <person name="Krypides N."/>
            <person name="Mavromatis K."/>
            <person name="Markowitz V."/>
            <person name="Szeto E."/>
            <person name="Ivanova N."/>
            <person name="Mikhailova N."/>
            <person name="Ovchinnikova G."/>
            <person name="Pagani I."/>
            <person name="Pati A."/>
            <person name="Goodwin L."/>
            <person name="Peters L."/>
            <person name="Pitluck S."/>
            <person name="Woyke T."/>
            <person name="Kerfeld C."/>
        </authorList>
    </citation>
    <scope>NUCLEOTIDE SEQUENCE [LARGE SCALE GENOMIC DNA]</scope>
    <source>
        <strain evidence="2 3">PCC 6304</strain>
    </source>
</reference>
<dbReference type="Pfam" id="PF04014">
    <property type="entry name" value="MazE_antitoxin"/>
    <property type="match status" value="1"/>
</dbReference>
<dbReference type="InParanoid" id="K9TI10"/>
<organism evidence="2 3">
    <name type="scientific">Oscillatoria acuminata PCC 6304</name>
    <dbReference type="NCBI Taxonomy" id="56110"/>
    <lineage>
        <taxon>Bacteria</taxon>
        <taxon>Bacillati</taxon>
        <taxon>Cyanobacteriota</taxon>
        <taxon>Cyanophyceae</taxon>
        <taxon>Oscillatoriophycideae</taxon>
        <taxon>Oscillatoriales</taxon>
        <taxon>Oscillatoriaceae</taxon>
        <taxon>Oscillatoria</taxon>
    </lineage>
</organism>
<dbReference type="InterPro" id="IPR007159">
    <property type="entry name" value="SpoVT-AbrB_dom"/>
</dbReference>
<dbReference type="Proteomes" id="UP000010367">
    <property type="component" value="Chromosome"/>
</dbReference>
<dbReference type="AlphaFoldDB" id="K9TI10"/>
<sequence length="116" mass="12984">MSLTSPLASKFAKIATQLKKLTQIYRAMSLPLEQYTVNLAETGELVIPETVRKQLNLQPGDSLTLTLENDGSMRLFSLRKSVQKLQGIFKDIAPGVSQGDELIQERREEVHREGEA</sequence>
<dbReference type="RefSeq" id="WP_015148807.1">
    <property type="nucleotide sequence ID" value="NC_019693.1"/>
</dbReference>
<dbReference type="EMBL" id="CP003607">
    <property type="protein sequence ID" value="AFY82165.1"/>
    <property type="molecule type" value="Genomic_DNA"/>
</dbReference>
<dbReference type="SUPFAM" id="SSF89447">
    <property type="entry name" value="AbrB/MazE/MraZ-like"/>
    <property type="match status" value="1"/>
</dbReference>
<dbReference type="Gene3D" id="2.10.260.10">
    <property type="match status" value="1"/>
</dbReference>
<proteinExistence type="predicted"/>
<dbReference type="HOGENOM" id="CLU_158484_10_2_3"/>
<protein>
    <submittedName>
        <fullName evidence="2">Growth regulator</fullName>
    </submittedName>
</protein>
<dbReference type="SMART" id="SM00966">
    <property type="entry name" value="SpoVT_AbrB"/>
    <property type="match status" value="1"/>
</dbReference>
<keyword evidence="3" id="KW-1185">Reference proteome</keyword>
<evidence type="ECO:0000313" key="2">
    <source>
        <dbReference type="EMBL" id="AFY82165.1"/>
    </source>
</evidence>
<evidence type="ECO:0000313" key="3">
    <source>
        <dbReference type="Proteomes" id="UP000010367"/>
    </source>
</evidence>
<dbReference type="InterPro" id="IPR037914">
    <property type="entry name" value="SpoVT-AbrB_sf"/>
</dbReference>
<feature type="domain" description="SpoVT-AbrB" evidence="1">
    <location>
        <begin position="37"/>
        <end position="83"/>
    </location>
</feature>
<accession>K9TI10</accession>
<name>K9TI10_9CYAN</name>
<dbReference type="eggNOG" id="COG2002">
    <property type="taxonomic scope" value="Bacteria"/>
</dbReference>
<dbReference type="STRING" id="56110.Oscil6304_2547"/>
<dbReference type="GO" id="GO:0003677">
    <property type="term" value="F:DNA binding"/>
    <property type="evidence" value="ECO:0007669"/>
    <property type="project" value="InterPro"/>
</dbReference>